<gene>
    <name evidence="2" type="ORF">LENED_002095</name>
</gene>
<organism evidence="2 3">
    <name type="scientific">Lentinula edodes</name>
    <name type="common">Shiitake mushroom</name>
    <name type="synonym">Lentinus edodes</name>
    <dbReference type="NCBI Taxonomy" id="5353"/>
    <lineage>
        <taxon>Eukaryota</taxon>
        <taxon>Fungi</taxon>
        <taxon>Dikarya</taxon>
        <taxon>Basidiomycota</taxon>
        <taxon>Agaricomycotina</taxon>
        <taxon>Agaricomycetes</taxon>
        <taxon>Agaricomycetidae</taxon>
        <taxon>Agaricales</taxon>
        <taxon>Marasmiineae</taxon>
        <taxon>Omphalotaceae</taxon>
        <taxon>Lentinula</taxon>
    </lineage>
</organism>
<proteinExistence type="predicted"/>
<feature type="signal peptide" evidence="1">
    <location>
        <begin position="1"/>
        <end position="22"/>
    </location>
</feature>
<evidence type="ECO:0000313" key="3">
    <source>
        <dbReference type="Proteomes" id="UP000188533"/>
    </source>
</evidence>
<reference evidence="2 3" key="1">
    <citation type="submission" date="2016-08" db="EMBL/GenBank/DDBJ databases">
        <authorList>
            <consortium name="Lentinula edodes genome sequencing consortium"/>
            <person name="Sakamoto Y."/>
            <person name="Nakade K."/>
            <person name="Sato S."/>
            <person name="Yoshida Y."/>
            <person name="Miyazaki K."/>
            <person name="Natsume S."/>
            <person name="Konno N."/>
        </authorList>
    </citation>
    <scope>NUCLEOTIDE SEQUENCE [LARGE SCALE GENOMIC DNA]</scope>
    <source>
        <strain evidence="2 3">NBRC 111202</strain>
    </source>
</reference>
<name>A0A1Q3DZX3_LENED</name>
<feature type="chain" id="PRO_5011958880" evidence="1">
    <location>
        <begin position="23"/>
        <end position="72"/>
    </location>
</feature>
<keyword evidence="1" id="KW-0732">Signal</keyword>
<evidence type="ECO:0000256" key="1">
    <source>
        <dbReference type="SAM" id="SignalP"/>
    </source>
</evidence>
<reference evidence="2 3" key="2">
    <citation type="submission" date="2017-02" db="EMBL/GenBank/DDBJ databases">
        <title>A genome survey and senescence transcriptome analysis in Lentinula edodes.</title>
        <authorList>
            <person name="Sakamoto Y."/>
            <person name="Nakade K."/>
            <person name="Sato S."/>
            <person name="Yoshida Y."/>
            <person name="Miyazaki K."/>
            <person name="Natsume S."/>
            <person name="Konno N."/>
        </authorList>
    </citation>
    <scope>NUCLEOTIDE SEQUENCE [LARGE SCALE GENOMIC DNA]</scope>
    <source>
        <strain evidence="2 3">NBRC 111202</strain>
    </source>
</reference>
<keyword evidence="3" id="KW-1185">Reference proteome</keyword>
<accession>A0A1Q3DZX3</accession>
<comment type="caution">
    <text evidence="2">The sequence shown here is derived from an EMBL/GenBank/DDBJ whole genome shotgun (WGS) entry which is preliminary data.</text>
</comment>
<dbReference type="Proteomes" id="UP000188533">
    <property type="component" value="Unassembled WGS sequence"/>
</dbReference>
<dbReference type="EMBL" id="BDGU01000032">
    <property type="protein sequence ID" value="GAW00567.1"/>
    <property type="molecule type" value="Genomic_DNA"/>
</dbReference>
<evidence type="ECO:0000313" key="2">
    <source>
        <dbReference type="EMBL" id="GAW00567.1"/>
    </source>
</evidence>
<protein>
    <submittedName>
        <fullName evidence="2">Uncharacterized protein</fullName>
    </submittedName>
</protein>
<sequence>MARWTRLVVLICVLLLSSSASAAPLPEVNEPYWEEGEGFPVFNHNAECFGFGVCDSITVQFLEDRSFEYQNL</sequence>
<dbReference type="AlphaFoldDB" id="A0A1Q3DZX3"/>